<proteinExistence type="predicted"/>
<accession>A0ACD4NHC6</accession>
<dbReference type="EMBL" id="CP113520">
    <property type="protein sequence ID" value="WAJ26191.1"/>
    <property type="molecule type" value="Genomic_DNA"/>
</dbReference>
<reference evidence="1" key="1">
    <citation type="submission" date="2022-11" db="EMBL/GenBank/DDBJ databases">
        <title>beta-Carotene-producing bacterium, Jeongeuplla avenae sp. nov., alleviates the salt stress of Arabidopsis seedlings.</title>
        <authorList>
            <person name="Jiang L."/>
            <person name="Lee J."/>
        </authorList>
    </citation>
    <scope>NUCLEOTIDE SEQUENCE</scope>
    <source>
        <strain evidence="1">DY_R2A_6</strain>
    </source>
</reference>
<dbReference type="Proteomes" id="UP001163223">
    <property type="component" value="Chromosome"/>
</dbReference>
<keyword evidence="2" id="KW-1185">Reference proteome</keyword>
<name>A0ACD4NHC6_9HYPH</name>
<evidence type="ECO:0000313" key="2">
    <source>
        <dbReference type="Proteomes" id="UP001163223"/>
    </source>
</evidence>
<gene>
    <name evidence="1" type="ORF">OXU80_14855</name>
</gene>
<evidence type="ECO:0000313" key="1">
    <source>
        <dbReference type="EMBL" id="WAJ26191.1"/>
    </source>
</evidence>
<sequence>MLSRSPSRLSDNVRAALFMLAAMGGFVINDACTKYATRDIDIAQIMAVRGVMATAFLAFLAWRAGAFVGIDRVLSPRLGARTLADIGATISYLTALAHMPMANASAIFQATPLAVTLGAALFLGEKVGWRRWCAIGTGFLGVLVIVQPGSDGFNAYSLAVLVSVACSSMRDLVTRRMDARLPSITISLVTAAAVCIVGWAWLPFVGWNPIAPDILLALMIGAVSIGVGYIFIVKAMRLGDMGFVAPFRYSILLYALLLGFVLFGDRPTVPVVVGSSIVVASGLYTLLRERRLGRLKVARAQVH</sequence>
<organism evidence="1 2">
    <name type="scientific">Antarcticirhabdus aurantiaca</name>
    <dbReference type="NCBI Taxonomy" id="2606717"/>
    <lineage>
        <taxon>Bacteria</taxon>
        <taxon>Pseudomonadati</taxon>
        <taxon>Pseudomonadota</taxon>
        <taxon>Alphaproteobacteria</taxon>
        <taxon>Hyphomicrobiales</taxon>
        <taxon>Aurantimonadaceae</taxon>
        <taxon>Antarcticirhabdus</taxon>
    </lineage>
</organism>
<protein>
    <submittedName>
        <fullName evidence="1">DMT family transporter</fullName>
    </submittedName>
</protein>